<keyword evidence="3" id="KW-1185">Reference proteome</keyword>
<dbReference type="Proteomes" id="UP000807306">
    <property type="component" value="Unassembled WGS sequence"/>
</dbReference>
<reference evidence="2" key="1">
    <citation type="submission" date="2020-11" db="EMBL/GenBank/DDBJ databases">
        <authorList>
            <consortium name="DOE Joint Genome Institute"/>
            <person name="Ahrendt S."/>
            <person name="Riley R."/>
            <person name="Andreopoulos W."/>
            <person name="Labutti K."/>
            <person name="Pangilinan J."/>
            <person name="Ruiz-Duenas F.J."/>
            <person name="Barrasa J.M."/>
            <person name="Sanchez-Garcia M."/>
            <person name="Camarero S."/>
            <person name="Miyauchi S."/>
            <person name="Serrano A."/>
            <person name="Linde D."/>
            <person name="Babiker R."/>
            <person name="Drula E."/>
            <person name="Ayuso-Fernandez I."/>
            <person name="Pacheco R."/>
            <person name="Padilla G."/>
            <person name="Ferreira P."/>
            <person name="Barriuso J."/>
            <person name="Kellner H."/>
            <person name="Castanera R."/>
            <person name="Alfaro M."/>
            <person name="Ramirez L."/>
            <person name="Pisabarro A.G."/>
            <person name="Kuo A."/>
            <person name="Tritt A."/>
            <person name="Lipzen A."/>
            <person name="He G."/>
            <person name="Yan M."/>
            <person name="Ng V."/>
            <person name="Cullen D."/>
            <person name="Martin F."/>
            <person name="Rosso M.-N."/>
            <person name="Henrissat B."/>
            <person name="Hibbett D."/>
            <person name="Martinez A.T."/>
            <person name="Grigoriev I.V."/>
        </authorList>
    </citation>
    <scope>NUCLEOTIDE SEQUENCE</scope>
    <source>
        <strain evidence="2">CBS 506.95</strain>
    </source>
</reference>
<keyword evidence="1" id="KW-0732">Signal</keyword>
<gene>
    <name evidence="2" type="ORF">CPB83DRAFT_858063</name>
</gene>
<feature type="chain" id="PRO_5040477246" evidence="1">
    <location>
        <begin position="21"/>
        <end position="60"/>
    </location>
</feature>
<dbReference type="EMBL" id="MU157873">
    <property type="protein sequence ID" value="KAF9526251.1"/>
    <property type="molecule type" value="Genomic_DNA"/>
</dbReference>
<evidence type="ECO:0000313" key="3">
    <source>
        <dbReference type="Proteomes" id="UP000807306"/>
    </source>
</evidence>
<sequence length="60" mass="6686">MFSILLLIAIFCLHPQQLGSQEPIVGSLYPSFSTTCNLSGYILSNTNKELRRLLTSQLTI</sequence>
<organism evidence="2 3">
    <name type="scientific">Crepidotus variabilis</name>
    <dbReference type="NCBI Taxonomy" id="179855"/>
    <lineage>
        <taxon>Eukaryota</taxon>
        <taxon>Fungi</taxon>
        <taxon>Dikarya</taxon>
        <taxon>Basidiomycota</taxon>
        <taxon>Agaricomycotina</taxon>
        <taxon>Agaricomycetes</taxon>
        <taxon>Agaricomycetidae</taxon>
        <taxon>Agaricales</taxon>
        <taxon>Agaricineae</taxon>
        <taxon>Crepidotaceae</taxon>
        <taxon>Crepidotus</taxon>
    </lineage>
</organism>
<dbReference type="AlphaFoldDB" id="A0A9P6EBV8"/>
<name>A0A9P6EBV8_9AGAR</name>
<evidence type="ECO:0000313" key="2">
    <source>
        <dbReference type="EMBL" id="KAF9526251.1"/>
    </source>
</evidence>
<accession>A0A9P6EBV8</accession>
<proteinExistence type="predicted"/>
<feature type="signal peptide" evidence="1">
    <location>
        <begin position="1"/>
        <end position="20"/>
    </location>
</feature>
<comment type="caution">
    <text evidence="2">The sequence shown here is derived from an EMBL/GenBank/DDBJ whole genome shotgun (WGS) entry which is preliminary data.</text>
</comment>
<evidence type="ECO:0000256" key="1">
    <source>
        <dbReference type="SAM" id="SignalP"/>
    </source>
</evidence>
<protein>
    <submittedName>
        <fullName evidence="2">Uncharacterized protein</fullName>
    </submittedName>
</protein>